<dbReference type="SMART" id="SM01388">
    <property type="entry name" value="Mob1_phocein"/>
    <property type="match status" value="1"/>
</dbReference>
<evidence type="ECO:0000313" key="4">
    <source>
        <dbReference type="Proteomes" id="UP001620626"/>
    </source>
</evidence>
<dbReference type="InterPro" id="IPR005301">
    <property type="entry name" value="MOB_kinase_act_fam"/>
</dbReference>
<dbReference type="Proteomes" id="UP001620626">
    <property type="component" value="Unassembled WGS sequence"/>
</dbReference>
<evidence type="ECO:0008006" key="5">
    <source>
        <dbReference type="Google" id="ProtNLM"/>
    </source>
</evidence>
<dbReference type="Gene3D" id="1.20.140.30">
    <property type="entry name" value="MOB kinase activator"/>
    <property type="match status" value="1"/>
</dbReference>
<dbReference type="Pfam" id="PF03637">
    <property type="entry name" value="Mob1_phocein"/>
    <property type="match status" value="1"/>
</dbReference>
<dbReference type="PANTHER" id="PTHR22599">
    <property type="entry name" value="MPS ONE BINDER KINASE ACTIVATOR-LIKE MOB"/>
    <property type="match status" value="1"/>
</dbReference>
<feature type="binding site" evidence="1">
    <location>
        <position position="267"/>
    </location>
    <ligand>
        <name>Zn(2+)</name>
        <dbReference type="ChEBI" id="CHEBI:29105"/>
    </ligand>
</feature>
<keyword evidence="1" id="KW-0862">Zinc</keyword>
<protein>
    <recommendedName>
        <fullName evidence="5">Mob1/phocein family protein</fullName>
    </recommendedName>
</protein>
<reference evidence="3 4" key="1">
    <citation type="submission" date="2024-10" db="EMBL/GenBank/DDBJ databases">
        <authorList>
            <person name="Kim D."/>
        </authorList>
    </citation>
    <scope>NUCLEOTIDE SEQUENCE [LARGE SCALE GENOMIC DNA]</scope>
    <source>
        <strain evidence="3">BH-2024</strain>
    </source>
</reference>
<evidence type="ECO:0000313" key="3">
    <source>
        <dbReference type="EMBL" id="KAL3111578.1"/>
    </source>
</evidence>
<dbReference type="InterPro" id="IPR036703">
    <property type="entry name" value="MOB_kinase_act_sf"/>
</dbReference>
<evidence type="ECO:0000256" key="1">
    <source>
        <dbReference type="PIRSR" id="PIRSR605301-1"/>
    </source>
</evidence>
<dbReference type="EMBL" id="JBICBT010000501">
    <property type="protein sequence ID" value="KAL3111578.1"/>
    <property type="molecule type" value="Genomic_DNA"/>
</dbReference>
<gene>
    <name evidence="3" type="ORF">niasHT_019925</name>
</gene>
<dbReference type="AlphaFoldDB" id="A0ABD2L8L2"/>
<organism evidence="3 4">
    <name type="scientific">Heterodera trifolii</name>
    <dbReference type="NCBI Taxonomy" id="157864"/>
    <lineage>
        <taxon>Eukaryota</taxon>
        <taxon>Metazoa</taxon>
        <taxon>Ecdysozoa</taxon>
        <taxon>Nematoda</taxon>
        <taxon>Chromadorea</taxon>
        <taxon>Rhabditida</taxon>
        <taxon>Tylenchina</taxon>
        <taxon>Tylenchomorpha</taxon>
        <taxon>Tylenchoidea</taxon>
        <taxon>Heteroderidae</taxon>
        <taxon>Heteroderinae</taxon>
        <taxon>Heterodera</taxon>
    </lineage>
</organism>
<feature type="binding site" evidence="1">
    <location>
        <position position="187"/>
    </location>
    <ligand>
        <name>Zn(2+)</name>
        <dbReference type="ChEBI" id="CHEBI:29105"/>
    </ligand>
</feature>
<feature type="binding site" evidence="1">
    <location>
        <position position="192"/>
    </location>
    <ligand>
        <name>Zn(2+)</name>
        <dbReference type="ChEBI" id="CHEBI:29105"/>
    </ligand>
</feature>
<evidence type="ECO:0000256" key="2">
    <source>
        <dbReference type="SAM" id="MobiDB-lite"/>
    </source>
</evidence>
<name>A0ABD2L8L2_9BILA</name>
<proteinExistence type="predicted"/>
<sequence>MTLSGGVHLRQNSANAVAAGAAAVRHEQQQQQHCAAARQQSVDAAGDNGCCLVKALISNLMLAFTTRSRRKGADLATGGRDLAPQRGESRANGVCPVPDTNGPSACTSSGHKKAVHIPSFSQSGSAQSARKVVQSVDNCVADSVDDQMLDKLCTLPKGLDRHEWLASHVLALFEHVNCISATLSEVCTSISCSTMSFPGNSRAQWVDERGKRHNYSAMRYIDSVMALCEGSRKNQQLFPTKYGASFSAEFEQHCARMVRLLWHCAGHAYAKHWEHLNTLNLRLQFGLVLAHMAKLAKLYSLLTDKELSSLSHTLQLARPSTIAATAASATDATSTSDYCTESSPLPPQQSPTVVASGAGVAAATFVQPPQHRPTKRAFLEDNHNDYNTGATTDVLVCRTNTSF</sequence>
<dbReference type="SUPFAM" id="SSF101152">
    <property type="entry name" value="Mob1/phocein"/>
    <property type="match status" value="1"/>
</dbReference>
<feature type="binding site" evidence="1">
    <location>
        <position position="272"/>
    </location>
    <ligand>
        <name>Zn(2+)</name>
        <dbReference type="ChEBI" id="CHEBI:29105"/>
    </ligand>
</feature>
<keyword evidence="4" id="KW-1185">Reference proteome</keyword>
<keyword evidence="1" id="KW-0479">Metal-binding</keyword>
<accession>A0ABD2L8L2</accession>
<feature type="region of interest" description="Disordered" evidence="2">
    <location>
        <begin position="73"/>
        <end position="98"/>
    </location>
</feature>
<comment type="caution">
    <text evidence="3">The sequence shown here is derived from an EMBL/GenBank/DDBJ whole genome shotgun (WGS) entry which is preliminary data.</text>
</comment>